<evidence type="ECO:0000313" key="3">
    <source>
        <dbReference type="EMBL" id="MBK4715811.1"/>
    </source>
</evidence>
<accession>A0A8K0V2V8</accession>
<dbReference type="AlphaFoldDB" id="A0A8K0V2V8"/>
<protein>
    <submittedName>
        <fullName evidence="3">DUF883 family protein</fullName>
    </submittedName>
</protein>
<dbReference type="PANTHER" id="PTHR35893:SF4">
    <property type="entry name" value="INNER MEMBRANE PROTEIN"/>
    <property type="match status" value="1"/>
</dbReference>
<reference evidence="3" key="1">
    <citation type="submission" date="2021-01" db="EMBL/GenBank/DDBJ databases">
        <title>Intestinitalea alba gen. nov., sp. nov., a novel genus of the family Enterobacteriaceae, isolated from the gut of the plastic-eating mealworm Tenebrio molitor L.</title>
        <authorList>
            <person name="Yang Y."/>
        </authorList>
    </citation>
    <scope>NUCLEOTIDE SEQUENCE</scope>
    <source>
        <strain evidence="3">BIT-L3</strain>
    </source>
</reference>
<keyword evidence="1" id="KW-0472">Membrane</keyword>
<feature type="domain" description="DUF883" evidence="2">
    <location>
        <begin position="14"/>
        <end position="64"/>
    </location>
</feature>
<keyword evidence="1" id="KW-0812">Transmembrane</keyword>
<sequence length="126" mass="13912">MFSKRNSGMNEDGDISKDIKEMAQTLEDVLNSWGDEAGEKSKHARQRAKTVLAASRVHLHGHGRAVQRARDAASCTCSWMQDRPLYSAGIAALIGIAIGALLVSRRQPRQCSRLKGRLISSLRRRA</sequence>
<feature type="transmembrane region" description="Helical" evidence="1">
    <location>
        <begin position="85"/>
        <end position="103"/>
    </location>
</feature>
<name>A0A8K0V2V8_9ENTR</name>
<dbReference type="GO" id="GO:0043022">
    <property type="term" value="F:ribosome binding"/>
    <property type="evidence" value="ECO:0007669"/>
    <property type="project" value="InterPro"/>
</dbReference>
<dbReference type="InterPro" id="IPR010279">
    <property type="entry name" value="YqjD/ElaB"/>
</dbReference>
<gene>
    <name evidence="3" type="ORF">JJB97_10825</name>
</gene>
<dbReference type="Proteomes" id="UP000659047">
    <property type="component" value="Unassembled WGS sequence"/>
</dbReference>
<dbReference type="InterPro" id="IPR043604">
    <property type="entry name" value="DUF883_N"/>
</dbReference>
<evidence type="ECO:0000256" key="1">
    <source>
        <dbReference type="SAM" id="Phobius"/>
    </source>
</evidence>
<comment type="caution">
    <text evidence="3">The sequence shown here is derived from an EMBL/GenBank/DDBJ whole genome shotgun (WGS) entry which is preliminary data.</text>
</comment>
<dbReference type="PANTHER" id="PTHR35893">
    <property type="entry name" value="INNER MEMBRANE PROTEIN-RELATED"/>
    <property type="match status" value="1"/>
</dbReference>
<organism evidence="3 4">
    <name type="scientific">Tenebrionibacter intestinalis</name>
    <dbReference type="NCBI Taxonomy" id="2799638"/>
    <lineage>
        <taxon>Bacteria</taxon>
        <taxon>Pseudomonadati</taxon>
        <taxon>Pseudomonadota</taxon>
        <taxon>Gammaproteobacteria</taxon>
        <taxon>Enterobacterales</taxon>
        <taxon>Enterobacteriaceae</taxon>
        <taxon>Tenebrionibacter/Tenebrionicola group</taxon>
        <taxon>Tenebrionibacter</taxon>
    </lineage>
</organism>
<keyword evidence="4" id="KW-1185">Reference proteome</keyword>
<dbReference type="EMBL" id="JAEPBH010000025">
    <property type="protein sequence ID" value="MBK4715811.1"/>
    <property type="molecule type" value="Genomic_DNA"/>
</dbReference>
<dbReference type="RefSeq" id="WP_238714031.1">
    <property type="nucleotide sequence ID" value="NZ_JAEPBH010000025.1"/>
</dbReference>
<evidence type="ECO:0000259" key="2">
    <source>
        <dbReference type="Pfam" id="PF05957"/>
    </source>
</evidence>
<evidence type="ECO:0000313" key="4">
    <source>
        <dbReference type="Proteomes" id="UP000659047"/>
    </source>
</evidence>
<proteinExistence type="predicted"/>
<keyword evidence="1" id="KW-1133">Transmembrane helix</keyword>
<dbReference type="Pfam" id="PF05957">
    <property type="entry name" value="DUF883"/>
    <property type="match status" value="1"/>
</dbReference>